<feature type="non-terminal residue" evidence="2">
    <location>
        <position position="60"/>
    </location>
</feature>
<comment type="caution">
    <text evidence="2">The sequence shown here is derived from an EMBL/GenBank/DDBJ whole genome shotgun (WGS) entry which is preliminary data.</text>
</comment>
<evidence type="ECO:0000256" key="1">
    <source>
        <dbReference type="SAM" id="MobiDB-lite"/>
    </source>
</evidence>
<dbReference type="EMBL" id="BKCJ011113405">
    <property type="protein sequence ID" value="GFC88016.1"/>
    <property type="molecule type" value="Genomic_DNA"/>
</dbReference>
<reference evidence="2" key="1">
    <citation type="journal article" date="2019" name="Sci. Rep.">
        <title>Draft genome of Tanacetum cinerariifolium, the natural source of mosquito coil.</title>
        <authorList>
            <person name="Yamashiro T."/>
            <person name="Shiraishi A."/>
            <person name="Satake H."/>
            <person name="Nakayama K."/>
        </authorList>
    </citation>
    <scope>NUCLEOTIDE SEQUENCE</scope>
</reference>
<organism evidence="2">
    <name type="scientific">Tanacetum cinerariifolium</name>
    <name type="common">Dalmatian daisy</name>
    <name type="synonym">Chrysanthemum cinerariifolium</name>
    <dbReference type="NCBI Taxonomy" id="118510"/>
    <lineage>
        <taxon>Eukaryota</taxon>
        <taxon>Viridiplantae</taxon>
        <taxon>Streptophyta</taxon>
        <taxon>Embryophyta</taxon>
        <taxon>Tracheophyta</taxon>
        <taxon>Spermatophyta</taxon>
        <taxon>Magnoliopsida</taxon>
        <taxon>eudicotyledons</taxon>
        <taxon>Gunneridae</taxon>
        <taxon>Pentapetalae</taxon>
        <taxon>asterids</taxon>
        <taxon>campanulids</taxon>
        <taxon>Asterales</taxon>
        <taxon>Asteraceae</taxon>
        <taxon>Asteroideae</taxon>
        <taxon>Anthemideae</taxon>
        <taxon>Anthemidinae</taxon>
        <taxon>Tanacetum</taxon>
    </lineage>
</organism>
<sequence>MVKNKGIVAKSYESDEEDVSSHDNEMTEVKVPMAFADDENVAVGKKSARNGEWVKITMKK</sequence>
<feature type="region of interest" description="Disordered" evidence="1">
    <location>
        <begin position="1"/>
        <end position="24"/>
    </location>
</feature>
<accession>A0A699RQU3</accession>
<name>A0A699RQU3_TANCI</name>
<gene>
    <name evidence="2" type="ORF">Tci_859986</name>
</gene>
<evidence type="ECO:0000313" key="2">
    <source>
        <dbReference type="EMBL" id="GFC88016.1"/>
    </source>
</evidence>
<dbReference type="AlphaFoldDB" id="A0A699RQU3"/>
<proteinExistence type="predicted"/>
<protein>
    <submittedName>
        <fullName evidence="2">Retrovirus-related Pol polyprotein from transposon TNT 1-94</fullName>
    </submittedName>
</protein>